<sequence>MHVCRFRADEDFEMIVQIHVEDEGIKVPRGDA</sequence>
<organism evidence="1 2">
    <name type="scientific">Litchfieldella anticariensis (strain DSM 16096 / CECT 5854 / CIP 108499 / LMG 22089 / FP35)</name>
    <name type="common">Halomonas anticariensis</name>
    <dbReference type="NCBI Taxonomy" id="1121939"/>
    <lineage>
        <taxon>Bacteria</taxon>
        <taxon>Pseudomonadati</taxon>
        <taxon>Pseudomonadota</taxon>
        <taxon>Gammaproteobacteria</taxon>
        <taxon>Oceanospirillales</taxon>
        <taxon>Halomonadaceae</taxon>
        <taxon>Litchfieldella</taxon>
    </lineage>
</organism>
<evidence type="ECO:0000313" key="2">
    <source>
        <dbReference type="Proteomes" id="UP000014463"/>
    </source>
</evidence>
<dbReference type="STRING" id="1121939.L861_05375"/>
<reference evidence="1 2" key="1">
    <citation type="journal article" date="2013" name="Genome Announc.">
        <title>Draft genome sequence of the moderately halophilic gammaproteobacterium Halomonas anticariensis FP35.</title>
        <authorList>
            <person name="Tahrioui A."/>
            <person name="Quesada E."/>
            <person name="Llamas I."/>
        </authorList>
    </citation>
    <scope>NUCLEOTIDE SEQUENCE [LARGE SCALE GENOMIC DNA]</scope>
    <source>
        <strain evidence="2">DSM 16096 / CECT 5854 / LMG 22089 / FP35</strain>
    </source>
</reference>
<dbReference type="EMBL" id="ASTJ01000035">
    <property type="protein sequence ID" value="EPC01472.1"/>
    <property type="molecule type" value="Genomic_DNA"/>
</dbReference>
<evidence type="ECO:0000313" key="1">
    <source>
        <dbReference type="EMBL" id="EPC01472.1"/>
    </source>
</evidence>
<dbReference type="AlphaFoldDB" id="S2KH95"/>
<dbReference type="Proteomes" id="UP000014463">
    <property type="component" value="Unassembled WGS sequence"/>
</dbReference>
<name>S2KH95_LITA3</name>
<accession>S2KH95</accession>
<comment type="caution">
    <text evidence="1">The sequence shown here is derived from an EMBL/GenBank/DDBJ whole genome shotgun (WGS) entry which is preliminary data.</text>
</comment>
<keyword evidence="2" id="KW-1185">Reference proteome</keyword>
<proteinExistence type="predicted"/>
<protein>
    <submittedName>
        <fullName evidence="1">Uncharacterized protein</fullName>
    </submittedName>
</protein>
<gene>
    <name evidence="1" type="ORF">L861_05375</name>
</gene>